<proteinExistence type="predicted"/>
<name>A0A382NTD1_9ZZZZ</name>
<dbReference type="EMBL" id="UINC01102588">
    <property type="protein sequence ID" value="SVC64326.1"/>
    <property type="molecule type" value="Genomic_DNA"/>
</dbReference>
<sequence>MLLFCGSATTNELLEYYQEMTSPEQGERLMDRTMSYCSAEDGWVLRGSAAAELFGVATQI</sequence>
<organism evidence="1">
    <name type="scientific">marine metagenome</name>
    <dbReference type="NCBI Taxonomy" id="408172"/>
    <lineage>
        <taxon>unclassified sequences</taxon>
        <taxon>metagenomes</taxon>
        <taxon>ecological metagenomes</taxon>
    </lineage>
</organism>
<accession>A0A382NTD1</accession>
<evidence type="ECO:0000313" key="1">
    <source>
        <dbReference type="EMBL" id="SVC64326.1"/>
    </source>
</evidence>
<dbReference type="AlphaFoldDB" id="A0A382NTD1"/>
<protein>
    <submittedName>
        <fullName evidence="1">Uncharacterized protein</fullName>
    </submittedName>
</protein>
<gene>
    <name evidence="1" type="ORF">METZ01_LOCUS317180</name>
</gene>
<reference evidence="1" key="1">
    <citation type="submission" date="2018-05" db="EMBL/GenBank/DDBJ databases">
        <authorList>
            <person name="Lanie J.A."/>
            <person name="Ng W.-L."/>
            <person name="Kazmierczak K.M."/>
            <person name="Andrzejewski T.M."/>
            <person name="Davidsen T.M."/>
            <person name="Wayne K.J."/>
            <person name="Tettelin H."/>
            <person name="Glass J.I."/>
            <person name="Rusch D."/>
            <person name="Podicherti R."/>
            <person name="Tsui H.-C.T."/>
            <person name="Winkler M.E."/>
        </authorList>
    </citation>
    <scope>NUCLEOTIDE SEQUENCE</scope>
</reference>